<evidence type="ECO:0000256" key="3">
    <source>
        <dbReference type="ARBA" id="ARBA00023001"/>
    </source>
</evidence>
<sequence length="358" mass="39801">MADILPTATRRTTLFGLAGAALAGHAGAAEPASFAKLPRWRGFNLLEKFTLAGDAPYRERDFDFIAASGFNYVRLPLDYRIWTDANGTVHETPLKDIDLAIAFARGRGIHVTLCLHRAPGYCINPPKEPLDLWGDGPDGDKARILFARQWGMLAARYRGVPAAALSFNLVNEPPAVTEEQYLRVARVAVDAIRAEDPDRLVIADGRGGGRNPTPALAALKIAQAGRGYEPFHLTHYRAGWVSGSDTWPVPTWPLQTADGVVDQAKLWRETVEPWQQLEKTGIGVFIGEWGVYNKTPHDVALRWMQACLENWKKAGWGWCLWNLRGDFGPLDSKRSDVAYVTSDGHEIDIEMLELLQRY</sequence>
<keyword evidence="2 7" id="KW-0378">Hydrolase</keyword>
<comment type="similarity">
    <text evidence="1 7">Belongs to the glycosyl hydrolase 5 (cellulase A) family.</text>
</comment>
<keyword evidence="8" id="KW-0732">Signal</keyword>
<dbReference type="RefSeq" id="WP_166936086.1">
    <property type="nucleotide sequence ID" value="NZ_BAAADD010000007.1"/>
</dbReference>
<dbReference type="GO" id="GO:0016787">
    <property type="term" value="F:hydrolase activity"/>
    <property type="evidence" value="ECO:0007669"/>
    <property type="project" value="UniProtKB-KW"/>
</dbReference>
<gene>
    <name evidence="10" type="ORF">GCM10008942_28590</name>
</gene>
<organism evidence="10 11">
    <name type="scientific">Rhizomicrobium electricum</name>
    <dbReference type="NCBI Taxonomy" id="480070"/>
    <lineage>
        <taxon>Bacteria</taxon>
        <taxon>Pseudomonadati</taxon>
        <taxon>Pseudomonadota</taxon>
        <taxon>Alphaproteobacteria</taxon>
        <taxon>Micropepsales</taxon>
        <taxon>Micropepsaceae</taxon>
        <taxon>Rhizomicrobium</taxon>
    </lineage>
</organism>
<protein>
    <submittedName>
        <fullName evidence="10">Glycoside hydrolase family 5 protein</fullName>
    </submittedName>
</protein>
<dbReference type="InterPro" id="IPR017853">
    <property type="entry name" value="GH"/>
</dbReference>
<feature type="domain" description="Glycoside hydrolase family 5" evidence="9">
    <location>
        <begin position="58"/>
        <end position="323"/>
    </location>
</feature>
<dbReference type="Proteomes" id="UP001499951">
    <property type="component" value="Unassembled WGS sequence"/>
</dbReference>
<feature type="chain" id="PRO_5045862050" evidence="8">
    <location>
        <begin position="29"/>
        <end position="358"/>
    </location>
</feature>
<dbReference type="SUPFAM" id="SSF51445">
    <property type="entry name" value="(Trans)glycosidases"/>
    <property type="match status" value="1"/>
</dbReference>
<evidence type="ECO:0000256" key="7">
    <source>
        <dbReference type="RuleBase" id="RU361153"/>
    </source>
</evidence>
<dbReference type="Gene3D" id="3.20.20.80">
    <property type="entry name" value="Glycosidases"/>
    <property type="match status" value="1"/>
</dbReference>
<evidence type="ECO:0000256" key="2">
    <source>
        <dbReference type="ARBA" id="ARBA00022801"/>
    </source>
</evidence>
<keyword evidence="6" id="KW-0624">Polysaccharide degradation</keyword>
<dbReference type="PANTHER" id="PTHR31297">
    <property type="entry name" value="GLUCAN ENDO-1,6-BETA-GLUCOSIDASE B"/>
    <property type="match status" value="1"/>
</dbReference>
<keyword evidence="3" id="KW-0136">Cellulose degradation</keyword>
<accession>A0ABN1EYU8</accession>
<dbReference type="InterPro" id="IPR050386">
    <property type="entry name" value="Glycosyl_hydrolase_5"/>
</dbReference>
<dbReference type="InterPro" id="IPR006311">
    <property type="entry name" value="TAT_signal"/>
</dbReference>
<name>A0ABN1EYU8_9PROT</name>
<evidence type="ECO:0000256" key="1">
    <source>
        <dbReference type="ARBA" id="ARBA00005641"/>
    </source>
</evidence>
<evidence type="ECO:0000256" key="5">
    <source>
        <dbReference type="ARBA" id="ARBA00023295"/>
    </source>
</evidence>
<evidence type="ECO:0000313" key="10">
    <source>
        <dbReference type="EMBL" id="GAA0577974.1"/>
    </source>
</evidence>
<dbReference type="InterPro" id="IPR001547">
    <property type="entry name" value="Glyco_hydro_5"/>
</dbReference>
<keyword evidence="4" id="KW-0119">Carbohydrate metabolism</keyword>
<dbReference type="PROSITE" id="PS51318">
    <property type="entry name" value="TAT"/>
    <property type="match status" value="1"/>
</dbReference>
<evidence type="ECO:0000313" key="11">
    <source>
        <dbReference type="Proteomes" id="UP001499951"/>
    </source>
</evidence>
<reference evidence="10 11" key="1">
    <citation type="journal article" date="2019" name="Int. J. Syst. Evol. Microbiol.">
        <title>The Global Catalogue of Microorganisms (GCM) 10K type strain sequencing project: providing services to taxonomists for standard genome sequencing and annotation.</title>
        <authorList>
            <consortium name="The Broad Institute Genomics Platform"/>
            <consortium name="The Broad Institute Genome Sequencing Center for Infectious Disease"/>
            <person name="Wu L."/>
            <person name="Ma J."/>
        </authorList>
    </citation>
    <scope>NUCLEOTIDE SEQUENCE [LARGE SCALE GENOMIC DNA]</scope>
    <source>
        <strain evidence="10 11">JCM 15089</strain>
    </source>
</reference>
<evidence type="ECO:0000259" key="9">
    <source>
        <dbReference type="Pfam" id="PF00150"/>
    </source>
</evidence>
<evidence type="ECO:0000256" key="6">
    <source>
        <dbReference type="ARBA" id="ARBA00023326"/>
    </source>
</evidence>
<keyword evidence="11" id="KW-1185">Reference proteome</keyword>
<dbReference type="Pfam" id="PF00150">
    <property type="entry name" value="Cellulase"/>
    <property type="match status" value="1"/>
</dbReference>
<feature type="signal peptide" evidence="8">
    <location>
        <begin position="1"/>
        <end position="28"/>
    </location>
</feature>
<comment type="caution">
    <text evidence="10">The sequence shown here is derived from an EMBL/GenBank/DDBJ whole genome shotgun (WGS) entry which is preliminary data.</text>
</comment>
<keyword evidence="5 7" id="KW-0326">Glycosidase</keyword>
<dbReference type="EMBL" id="BAAADD010000007">
    <property type="protein sequence ID" value="GAA0577974.1"/>
    <property type="molecule type" value="Genomic_DNA"/>
</dbReference>
<evidence type="ECO:0000256" key="4">
    <source>
        <dbReference type="ARBA" id="ARBA00023277"/>
    </source>
</evidence>
<evidence type="ECO:0000256" key="8">
    <source>
        <dbReference type="SAM" id="SignalP"/>
    </source>
</evidence>
<proteinExistence type="inferred from homology"/>
<dbReference type="PANTHER" id="PTHR31297:SF41">
    <property type="entry name" value="ENDOGLUCANASE, PUTATIVE (AFU_ORTHOLOGUE AFUA_5G01830)-RELATED"/>
    <property type="match status" value="1"/>
</dbReference>